<dbReference type="InterPro" id="IPR050697">
    <property type="entry name" value="Adenylyl/Guanylyl_Cyclase_3/4"/>
</dbReference>
<dbReference type="GO" id="GO:0004016">
    <property type="term" value="F:adenylate cyclase activity"/>
    <property type="evidence" value="ECO:0007669"/>
    <property type="project" value="UniProtKB-ARBA"/>
</dbReference>
<dbReference type="SUPFAM" id="SSF55073">
    <property type="entry name" value="Nucleotide cyclase"/>
    <property type="match status" value="1"/>
</dbReference>
<keyword evidence="1" id="KW-1133">Transmembrane helix</keyword>
<evidence type="ECO:0000313" key="4">
    <source>
        <dbReference type="Proteomes" id="UP000218890"/>
    </source>
</evidence>
<feature type="transmembrane region" description="Helical" evidence="1">
    <location>
        <begin position="392"/>
        <end position="409"/>
    </location>
</feature>
<proteinExistence type="predicted"/>
<sequence length="663" mass="73692">MIWRRARDKAWPLILGLTMLIAVVWAAYTQFGPVREAVDTAERFFYDQRLLWTQTGQDDFDTEVVVIDIDESSLARIGRWPWPRATVAELTERLWDAGVVVIGYDVVFAEPERNIAEQVAQAVDDPQLKNRLDRLREQFDGDKRLADSLSKGDSVLGFILHSDQAGTKVGSLPPPTKDSLSIEQRPLTVFRLPSVTASRPELVEAAGASGFFTVRPDPDGVVRRAPLLLGYEDKLYSSLALEVVRQYQLLHSIDIISKPFADAKAIDRVELGGLEIPTDYRGQVLIPYRGPEKTFPYVSAADVLEGKAAEEKLEGKIALLGTSALGLYDLRPTPVGSAYPGVEVHATLIDAMLKGDFPRQPAWAEGADFITLMSSGLLLTATLPFLAPLSTLILVAALLAAVIATNLWAWAAHGIVLSIIPTLAAVTLITFVNLGWGFLFEYRRRNMLRQRFGEYVPPELVEQMAERPDEYNLEGETREITLLFADIRGFTTLSEKLDAATLKSVLNRFFTPMTRIIFEHHGTIDKYVGDMIMAFWGAPMDDPEQRKNALEAAFAMLRETDRLKEEFAAEGLPAIEIGIGLNTGPASVGDMGSEYRRAYTALGDSVNLAARTESKTKDYGVRLLVTEHTREGLEKQYSFREIERVQVKGRNEPVTMYEPIGGL</sequence>
<evidence type="ECO:0000313" key="3">
    <source>
        <dbReference type="EMBL" id="BAU58017.1"/>
    </source>
</evidence>
<dbReference type="PROSITE" id="PS50125">
    <property type="entry name" value="GUANYLATE_CYCLASE_2"/>
    <property type="match status" value="1"/>
</dbReference>
<dbReference type="CDD" id="cd07302">
    <property type="entry name" value="CHD"/>
    <property type="match status" value="1"/>
</dbReference>
<dbReference type="OrthoDB" id="9806704at2"/>
<dbReference type="KEGG" id="hhk:HH1059_13090"/>
<dbReference type="Gene3D" id="3.30.70.1230">
    <property type="entry name" value="Nucleotide cyclase"/>
    <property type="match status" value="1"/>
</dbReference>
<dbReference type="Proteomes" id="UP000218890">
    <property type="component" value="Chromosome"/>
</dbReference>
<name>A0A110B5A8_HALHR</name>
<gene>
    <name evidence="3" type="primary">gidA</name>
    <name evidence="3" type="ORF">HH1059_13090</name>
</gene>
<reference evidence="3" key="1">
    <citation type="submission" date="2016-02" db="EMBL/GenBank/DDBJ databases">
        <title>Halorhodospira halochloris DSM-1059 complete genome, version 2.</title>
        <authorList>
            <person name="Tsukatani Y."/>
        </authorList>
    </citation>
    <scope>NUCLEOTIDE SEQUENCE</scope>
    <source>
        <strain evidence="3">DSM 1059</strain>
    </source>
</reference>
<dbReference type="Pfam" id="PF00211">
    <property type="entry name" value="Guanylate_cyc"/>
    <property type="match status" value="1"/>
</dbReference>
<dbReference type="InterPro" id="IPR007890">
    <property type="entry name" value="CHASE2"/>
</dbReference>
<keyword evidence="1" id="KW-0812">Transmembrane</keyword>
<protein>
    <submittedName>
        <fullName evidence="3">Adenylate cyclase</fullName>
    </submittedName>
</protein>
<dbReference type="AlphaFoldDB" id="A0A110B5A8"/>
<dbReference type="PANTHER" id="PTHR43081:SF1">
    <property type="entry name" value="ADENYLATE CYCLASE, TERMINAL-DIFFERENTIATION SPECIFIC"/>
    <property type="match status" value="1"/>
</dbReference>
<feature type="transmembrane region" description="Helical" evidence="1">
    <location>
        <begin position="415"/>
        <end position="440"/>
    </location>
</feature>
<dbReference type="Pfam" id="PF05226">
    <property type="entry name" value="CHASE2"/>
    <property type="match status" value="1"/>
</dbReference>
<dbReference type="GO" id="GO:0035556">
    <property type="term" value="P:intracellular signal transduction"/>
    <property type="evidence" value="ECO:0007669"/>
    <property type="project" value="InterPro"/>
</dbReference>
<accession>A0A110B5A8</accession>
<dbReference type="EMBL" id="AP017372">
    <property type="protein sequence ID" value="BAU58017.1"/>
    <property type="molecule type" value="Genomic_DNA"/>
</dbReference>
<feature type="domain" description="Guanylate cyclase" evidence="2">
    <location>
        <begin position="481"/>
        <end position="613"/>
    </location>
</feature>
<dbReference type="PANTHER" id="PTHR43081">
    <property type="entry name" value="ADENYLATE CYCLASE, TERMINAL-DIFFERENTIATION SPECIFIC-RELATED"/>
    <property type="match status" value="1"/>
</dbReference>
<dbReference type="SMART" id="SM01080">
    <property type="entry name" value="CHASE2"/>
    <property type="match status" value="1"/>
</dbReference>
<evidence type="ECO:0000259" key="2">
    <source>
        <dbReference type="PROSITE" id="PS50125"/>
    </source>
</evidence>
<dbReference type="RefSeq" id="WP_096409394.1">
    <property type="nucleotide sequence ID" value="NZ_AP017372.2"/>
</dbReference>
<evidence type="ECO:0000256" key="1">
    <source>
        <dbReference type="SAM" id="Phobius"/>
    </source>
</evidence>
<keyword evidence="1" id="KW-0472">Membrane</keyword>
<dbReference type="GO" id="GO:0006171">
    <property type="term" value="P:cAMP biosynthetic process"/>
    <property type="evidence" value="ECO:0007669"/>
    <property type="project" value="TreeGrafter"/>
</dbReference>
<keyword evidence="4" id="KW-1185">Reference proteome</keyword>
<organism evidence="3 4">
    <name type="scientific">Halorhodospira halochloris</name>
    <name type="common">Ectothiorhodospira halochloris</name>
    <dbReference type="NCBI Taxonomy" id="1052"/>
    <lineage>
        <taxon>Bacteria</taxon>
        <taxon>Pseudomonadati</taxon>
        <taxon>Pseudomonadota</taxon>
        <taxon>Gammaproteobacteria</taxon>
        <taxon>Chromatiales</taxon>
        <taxon>Ectothiorhodospiraceae</taxon>
        <taxon>Halorhodospira</taxon>
    </lineage>
</organism>
<dbReference type="InterPro" id="IPR001054">
    <property type="entry name" value="A/G_cyclase"/>
</dbReference>
<dbReference type="InterPro" id="IPR029787">
    <property type="entry name" value="Nucleotide_cyclase"/>
</dbReference>
<dbReference type="SMART" id="SM00044">
    <property type="entry name" value="CYCc"/>
    <property type="match status" value="1"/>
</dbReference>